<accession>A0ACC4CLE6</accession>
<keyword evidence="2" id="KW-1185">Reference proteome</keyword>
<evidence type="ECO:0000313" key="1">
    <source>
        <dbReference type="EMBL" id="KAL3598820.1"/>
    </source>
</evidence>
<dbReference type="Proteomes" id="UP000309997">
    <property type="component" value="Unassembled WGS sequence"/>
</dbReference>
<gene>
    <name evidence="1" type="ORF">D5086_006738</name>
</gene>
<evidence type="ECO:0000313" key="2">
    <source>
        <dbReference type="Proteomes" id="UP000309997"/>
    </source>
</evidence>
<proteinExistence type="predicted"/>
<reference evidence="1 2" key="1">
    <citation type="journal article" date="2024" name="Plant Biotechnol. J.">
        <title>Genome and CRISPR/Cas9 system of a widespread forest tree (Populus alba) in the world.</title>
        <authorList>
            <person name="Liu Y.J."/>
            <person name="Jiang P.F."/>
            <person name="Han X.M."/>
            <person name="Li X.Y."/>
            <person name="Wang H.M."/>
            <person name="Wang Y.J."/>
            <person name="Wang X.X."/>
            <person name="Zeng Q.Y."/>
        </authorList>
    </citation>
    <scope>NUCLEOTIDE SEQUENCE [LARGE SCALE GENOMIC DNA]</scope>
    <source>
        <strain evidence="2">cv. PAL-ZL1</strain>
    </source>
</reference>
<protein>
    <submittedName>
        <fullName evidence="1">Uncharacterized protein</fullName>
    </submittedName>
</protein>
<name>A0ACC4CLE6_POPAL</name>
<organism evidence="1 2">
    <name type="scientific">Populus alba</name>
    <name type="common">White poplar</name>
    <dbReference type="NCBI Taxonomy" id="43335"/>
    <lineage>
        <taxon>Eukaryota</taxon>
        <taxon>Viridiplantae</taxon>
        <taxon>Streptophyta</taxon>
        <taxon>Embryophyta</taxon>
        <taxon>Tracheophyta</taxon>
        <taxon>Spermatophyta</taxon>
        <taxon>Magnoliopsida</taxon>
        <taxon>eudicotyledons</taxon>
        <taxon>Gunneridae</taxon>
        <taxon>Pentapetalae</taxon>
        <taxon>rosids</taxon>
        <taxon>fabids</taxon>
        <taxon>Malpighiales</taxon>
        <taxon>Salicaceae</taxon>
        <taxon>Saliceae</taxon>
        <taxon>Populus</taxon>
    </lineage>
</organism>
<sequence>MTQEIWVVPFFGQGHLLPSIELCKHVAFKKLRTTLSFPPTSPPISPSYTSPSLKSLRFQPLGFLHPVLAQQAWSIARRGKGHLDELKPGRSVTSLGLPKEMALADSDLKSRPHRPPGGRGPRPPGPGWTSRSKACGWVFLDHRVIWVPRKMMGPTKARIGPAGSKWSPEMEKSIQTLADAFRIDRTAIHLGNPAWFGALGLCPPPQFLRVKPGAKAGESYFSL</sequence>
<dbReference type="EMBL" id="RCHU02000003">
    <property type="protein sequence ID" value="KAL3598820.1"/>
    <property type="molecule type" value="Genomic_DNA"/>
</dbReference>
<comment type="caution">
    <text evidence="1">The sequence shown here is derived from an EMBL/GenBank/DDBJ whole genome shotgun (WGS) entry which is preliminary data.</text>
</comment>